<name>A0A2P2MEY9_RHIMU</name>
<protein>
    <submittedName>
        <fullName evidence="1">Actin-like</fullName>
    </submittedName>
</protein>
<dbReference type="EMBL" id="GGEC01048344">
    <property type="protein sequence ID" value="MBX28828.1"/>
    <property type="molecule type" value="Transcribed_RNA"/>
</dbReference>
<reference evidence="1" key="1">
    <citation type="submission" date="2018-02" db="EMBL/GenBank/DDBJ databases">
        <title>Rhizophora mucronata_Transcriptome.</title>
        <authorList>
            <person name="Meera S.P."/>
            <person name="Sreeshan A."/>
            <person name="Augustine A."/>
        </authorList>
    </citation>
    <scope>NUCLEOTIDE SEQUENCE</scope>
    <source>
        <tissue evidence="1">Leaf</tissue>
    </source>
</reference>
<evidence type="ECO:0000313" key="1">
    <source>
        <dbReference type="EMBL" id="MBX28828.1"/>
    </source>
</evidence>
<accession>A0A2P2MEY9</accession>
<sequence length="113" mass="12456">MREGIPFINGNCMADTISRVQNNASCTATSIKGENGLDGNIHSWGVESLKHNLGHFLTIGLGVEGSFCEENWMLFRGHTELIVEGVMPNLLHVIPIANNTMLNWVLQSQYTSL</sequence>
<organism evidence="1">
    <name type="scientific">Rhizophora mucronata</name>
    <name type="common">Asiatic mangrove</name>
    <dbReference type="NCBI Taxonomy" id="61149"/>
    <lineage>
        <taxon>Eukaryota</taxon>
        <taxon>Viridiplantae</taxon>
        <taxon>Streptophyta</taxon>
        <taxon>Embryophyta</taxon>
        <taxon>Tracheophyta</taxon>
        <taxon>Spermatophyta</taxon>
        <taxon>Magnoliopsida</taxon>
        <taxon>eudicotyledons</taxon>
        <taxon>Gunneridae</taxon>
        <taxon>Pentapetalae</taxon>
        <taxon>rosids</taxon>
        <taxon>fabids</taxon>
        <taxon>Malpighiales</taxon>
        <taxon>Rhizophoraceae</taxon>
        <taxon>Rhizophora</taxon>
    </lineage>
</organism>
<dbReference type="AlphaFoldDB" id="A0A2P2MEY9"/>
<proteinExistence type="predicted"/>